<proteinExistence type="predicted"/>
<evidence type="ECO:0000313" key="2">
    <source>
        <dbReference type="EMBL" id="KAI3532359.1"/>
    </source>
</evidence>
<feature type="region of interest" description="Disordered" evidence="1">
    <location>
        <begin position="269"/>
        <end position="362"/>
    </location>
</feature>
<feature type="compositionally biased region" description="Polar residues" evidence="1">
    <location>
        <begin position="303"/>
        <end position="315"/>
    </location>
</feature>
<dbReference type="OrthoDB" id="5204927at2759"/>
<accession>A0A9P9X2C2</accession>
<feature type="compositionally biased region" description="Basic residues" evidence="1">
    <location>
        <begin position="234"/>
        <end position="244"/>
    </location>
</feature>
<feature type="region of interest" description="Disordered" evidence="1">
    <location>
        <begin position="53"/>
        <end position="194"/>
    </location>
</feature>
<feature type="compositionally biased region" description="Basic and acidic residues" evidence="1">
    <location>
        <begin position="338"/>
        <end position="347"/>
    </location>
</feature>
<sequence>MLYNMSYPRDQPTAAAAQPIKPIAPPRPRQRCSQPMPFDPEELSQKLVKVLADQKLHAEKRRRARAEATAPSKPAAPAPALNGLQDGHPQHASLAREYLDQGSLKPGQSTTTTTTTRPAQPTVKPTKERVDSGSSARSKSKTSDADTRSSKSGGKDSSSKRKGSDGDKHPFIPQFAAAQFSRTTTTETSDSKGLVRKLSRTALRIAQGHRERHQDRAPITHEQIPEMAELGSSRAHRDRNHHRHTIEGPLGVGRAGEIDHTRSARRATTGDILLPFESGASSPYHLDDPEAADHNPYEHRVDWTQSDEAQPQPKTKPSLRKADSIWALKHKLGALTRHGREENHSRDNSPPSDTALRSPKSGFFARFKVNH</sequence>
<feature type="region of interest" description="Disordered" evidence="1">
    <location>
        <begin position="1"/>
        <end position="40"/>
    </location>
</feature>
<feature type="compositionally biased region" description="Low complexity" evidence="1">
    <location>
        <begin position="11"/>
        <end position="21"/>
    </location>
</feature>
<feature type="compositionally biased region" description="Basic and acidic residues" evidence="1">
    <location>
        <begin position="141"/>
        <end position="170"/>
    </location>
</feature>
<reference evidence="2" key="1">
    <citation type="submission" date="2019-01" db="EMBL/GenBank/DDBJ databases">
        <title>Colletotrichum abscissum LGMF1257.</title>
        <authorList>
            <person name="Baroncelli R."/>
        </authorList>
    </citation>
    <scope>NUCLEOTIDE SEQUENCE</scope>
    <source>
        <strain evidence="2">Ca142</strain>
    </source>
</reference>
<organism evidence="2 3">
    <name type="scientific">Colletotrichum abscissum</name>
    <dbReference type="NCBI Taxonomy" id="1671311"/>
    <lineage>
        <taxon>Eukaryota</taxon>
        <taxon>Fungi</taxon>
        <taxon>Dikarya</taxon>
        <taxon>Ascomycota</taxon>
        <taxon>Pezizomycotina</taxon>
        <taxon>Sordariomycetes</taxon>
        <taxon>Hypocreomycetidae</taxon>
        <taxon>Glomerellales</taxon>
        <taxon>Glomerellaceae</taxon>
        <taxon>Colletotrichum</taxon>
        <taxon>Colletotrichum acutatum species complex</taxon>
    </lineage>
</organism>
<protein>
    <submittedName>
        <fullName evidence="2">Uncharacterized protein</fullName>
    </submittedName>
</protein>
<feature type="compositionally biased region" description="Basic and acidic residues" evidence="1">
    <location>
        <begin position="285"/>
        <end position="302"/>
    </location>
</feature>
<dbReference type="EMBL" id="SDAQ01000170">
    <property type="protein sequence ID" value="KAI3532359.1"/>
    <property type="molecule type" value="Genomic_DNA"/>
</dbReference>
<dbReference type="AlphaFoldDB" id="A0A9P9X2C2"/>
<dbReference type="Proteomes" id="UP001056436">
    <property type="component" value="Unassembled WGS sequence"/>
</dbReference>
<comment type="caution">
    <text evidence="2">The sequence shown here is derived from an EMBL/GenBank/DDBJ whole genome shotgun (WGS) entry which is preliminary data.</text>
</comment>
<evidence type="ECO:0000256" key="1">
    <source>
        <dbReference type="SAM" id="MobiDB-lite"/>
    </source>
</evidence>
<name>A0A9P9X2C2_9PEZI</name>
<feature type="region of interest" description="Disordered" evidence="1">
    <location>
        <begin position="232"/>
        <end position="257"/>
    </location>
</feature>
<evidence type="ECO:0000313" key="3">
    <source>
        <dbReference type="Proteomes" id="UP001056436"/>
    </source>
</evidence>
<keyword evidence="3" id="KW-1185">Reference proteome</keyword>
<gene>
    <name evidence="2" type="ORF">CABS02_13863</name>
</gene>
<feature type="compositionally biased region" description="Low complexity" evidence="1">
    <location>
        <begin position="67"/>
        <end position="80"/>
    </location>
</feature>